<feature type="domain" description="Teneurin-like YD-shell" evidence="4">
    <location>
        <begin position="1054"/>
        <end position="1303"/>
    </location>
</feature>
<dbReference type="InterPro" id="IPR038332">
    <property type="entry name" value="PPE_sf"/>
</dbReference>
<dbReference type="Gene3D" id="2.180.10.10">
    <property type="entry name" value="RHS repeat-associated core"/>
    <property type="match status" value="2"/>
</dbReference>
<feature type="compositionally biased region" description="Gly residues" evidence="2">
    <location>
        <begin position="332"/>
        <end position="345"/>
    </location>
</feature>
<dbReference type="PANTHER" id="PTHR32305">
    <property type="match status" value="1"/>
</dbReference>
<dbReference type="PRINTS" id="PR00394">
    <property type="entry name" value="RHSPROTEIN"/>
</dbReference>
<evidence type="ECO:0000313" key="6">
    <source>
        <dbReference type="Proteomes" id="UP000215199"/>
    </source>
</evidence>
<dbReference type="InterPro" id="IPR031325">
    <property type="entry name" value="RHS_repeat"/>
</dbReference>
<dbReference type="PANTHER" id="PTHR32305:SF15">
    <property type="entry name" value="PROTEIN RHSA-RELATED"/>
    <property type="match status" value="1"/>
</dbReference>
<evidence type="ECO:0008006" key="7">
    <source>
        <dbReference type="Google" id="ProtNLM"/>
    </source>
</evidence>
<organism evidence="5 6">
    <name type="scientific">Amycolatopsis vastitatis</name>
    <dbReference type="NCBI Taxonomy" id="1905142"/>
    <lineage>
        <taxon>Bacteria</taxon>
        <taxon>Bacillati</taxon>
        <taxon>Actinomycetota</taxon>
        <taxon>Actinomycetes</taxon>
        <taxon>Pseudonocardiales</taxon>
        <taxon>Pseudonocardiaceae</taxon>
        <taxon>Amycolatopsis</taxon>
    </lineage>
</organism>
<protein>
    <recommendedName>
        <fullName evidence="7">Type IV secretion protein Rhs</fullName>
    </recommendedName>
</protein>
<dbReference type="RefSeq" id="WP_093950438.1">
    <property type="nucleotide sequence ID" value="NZ_NMUL01000030.1"/>
</dbReference>
<gene>
    <name evidence="5" type="ORF">CF165_27375</name>
</gene>
<dbReference type="Gene3D" id="1.20.1260.20">
    <property type="entry name" value="PPE superfamily"/>
    <property type="match status" value="1"/>
</dbReference>
<dbReference type="InterPro" id="IPR036689">
    <property type="entry name" value="ESAT-6-like_sf"/>
</dbReference>
<evidence type="ECO:0000256" key="1">
    <source>
        <dbReference type="ARBA" id="ARBA00022737"/>
    </source>
</evidence>
<dbReference type="Pfam" id="PF05593">
    <property type="entry name" value="RHS_repeat"/>
    <property type="match status" value="3"/>
</dbReference>
<dbReference type="InterPro" id="IPR045351">
    <property type="entry name" value="DUF6531"/>
</dbReference>
<dbReference type="NCBIfam" id="TIGR01643">
    <property type="entry name" value="YD_repeat_2x"/>
    <property type="match status" value="7"/>
</dbReference>
<feature type="region of interest" description="Disordered" evidence="2">
    <location>
        <begin position="1338"/>
        <end position="1370"/>
    </location>
</feature>
<keyword evidence="1" id="KW-0677">Repeat</keyword>
<feature type="compositionally biased region" description="Basic and acidic residues" evidence="2">
    <location>
        <begin position="299"/>
        <end position="324"/>
    </location>
</feature>
<dbReference type="Pfam" id="PF20148">
    <property type="entry name" value="DUF6531"/>
    <property type="match status" value="1"/>
</dbReference>
<keyword evidence="6" id="KW-1185">Reference proteome</keyword>
<dbReference type="InterPro" id="IPR050708">
    <property type="entry name" value="T6SS_VgrG/RHS"/>
</dbReference>
<dbReference type="SUPFAM" id="SSF140453">
    <property type="entry name" value="EsxAB dimer-like"/>
    <property type="match status" value="1"/>
</dbReference>
<proteinExistence type="predicted"/>
<dbReference type="InterPro" id="IPR006530">
    <property type="entry name" value="YD"/>
</dbReference>
<feature type="compositionally biased region" description="Basic and acidic residues" evidence="2">
    <location>
        <begin position="263"/>
        <end position="289"/>
    </location>
</feature>
<evidence type="ECO:0000313" key="5">
    <source>
        <dbReference type="EMBL" id="OXM64069.1"/>
    </source>
</evidence>
<dbReference type="OrthoDB" id="4981820at2"/>
<feature type="compositionally biased region" description="Basic residues" evidence="2">
    <location>
        <begin position="1338"/>
        <end position="1354"/>
    </location>
</feature>
<accession>A0A229T015</accession>
<dbReference type="NCBIfam" id="TIGR03696">
    <property type="entry name" value="Rhs_assc_core"/>
    <property type="match status" value="1"/>
</dbReference>
<dbReference type="EMBL" id="NMUL01000030">
    <property type="protein sequence ID" value="OXM64069.1"/>
    <property type="molecule type" value="Genomic_DNA"/>
</dbReference>
<feature type="compositionally biased region" description="Basic and acidic residues" evidence="2">
    <location>
        <begin position="347"/>
        <end position="362"/>
    </location>
</feature>
<dbReference type="Pfam" id="PF25023">
    <property type="entry name" value="TEN_YD-shell"/>
    <property type="match status" value="1"/>
</dbReference>
<dbReference type="InterPro" id="IPR056823">
    <property type="entry name" value="TEN-like_YD-shell"/>
</dbReference>
<evidence type="ECO:0000259" key="3">
    <source>
        <dbReference type="Pfam" id="PF20148"/>
    </source>
</evidence>
<evidence type="ECO:0000259" key="4">
    <source>
        <dbReference type="Pfam" id="PF25023"/>
    </source>
</evidence>
<feature type="region of interest" description="Disordered" evidence="2">
    <location>
        <begin position="1514"/>
        <end position="1537"/>
    </location>
</feature>
<feature type="domain" description="DUF6531" evidence="3">
    <location>
        <begin position="366"/>
        <end position="439"/>
    </location>
</feature>
<feature type="region of interest" description="Disordered" evidence="2">
    <location>
        <begin position="250"/>
        <end position="368"/>
    </location>
</feature>
<sequence length="1537" mass="168459">MANPLVAQREDSTTAISGVPLLESANDLKEGIEKGDWASVAMGAVGVALDTLSMALDPFGAILAAGVGWLLEHVGPLSAALDALTGDADQIKAQSKTWSNIAAELGAVGGDLADMVKADLQTWSGNASDQYRQRAADTVDILTAAQKGCEGASSGVKTAGEVVAAVRMLVRDIIAELVGHLISWALQVVFTLGIGLTWVVPQVVAAVAKTASKIADITKKLVKALKALVPLLKKAGTLFDDAAKALRKIKPGKTGKVDPPPPIKERGGPGGKKGDGGPDGKKDKPHDDDSTSTSSAGHGDGKGGGDGHKSGDNGADKNGPKNDTGETNPSGAGSGGGKAGKGGGNDTKPKDKPDRSTADKSKNYCGDPIDVATGEVVMTQVDVTLPGEVADLEISRTHLSSYRAGRWFGPSWTSTWDQRLEFGANRVRFYAEDGMVLEYPVPGDEPVLPAQGPRHRLRRVPQGFRLSAGDRELHFSGTGGVLPVTAIEQDGERTEIDYAADGSPTRLRRPGGVEILVSTARGRIVALGAPGQPPVVRFSYNRHTQLSTVTDFAGRSMALDYDFDHRLVGWQDRVGTWYRYVYDNAGRCVRAVGANGYYNAAFAYEPGATRHTDALGHTWTYRLNAAHQLIERIDPLGNSRRFAWNRRDELLSQVDELSRETRYEYDDDGGLVAVHRPGAPAVRLTPAEDGAVWLQAGEGDDEIERLVFEFDPATTLLGNGLPVDVLEPPDPFEDAPVTDRAARPGDRDVYGRPRLAHTASGGAARLGWTADGRRAWRLGPHGGRETWVHDAEGNVVEYRDAAGAPRRRKHGPFGLVLAETDAAGARTLFTYDGELRLTSVTNPAGLTWHYVFDAAGRLVEETDFDGRRTTYAHDAAGQLRRMTTGTDQVVEYDYDLEGNVVERRTPDDVTSYVYDALGRLVVAENAESRVEIRRDGGDRVIADTINGLGVCWRDEGDAIIRRTSSGVDSEWRLTGSGLPRSLRIAGHDVEFAYDDAGREVVRSVDGAVVLRRRFDEEDRLAEEDVAGVGRRTYRYRPDGRLAGVDDTIRPWQLSYDAAGRVSEAHGPSVAERFTRDAAGNITSATTPSPPGPRGYERNRLARIGDLHFDGDAHGRVTGWRHADRSCGYTWDHLDRLRSARTPDGALWTYHYDPIGRRFAKRCWVSGPDGEPELALDVRYLWSELNLVEQVEHRPADGSYRFLTWERFDDDRPVVQVEHAGVVEEARFRVVITSPAGTPTELLDEHGTLVWQDRSSFWGVPLAGADTAAMPLAFPGQCRDEETGLHYNVFRYYDPRTTRYLSQDPLGLAAAPNPVGYVDQPLLDSDPLGLAPQRCFKGRVKDRAKRLRDRNRRKQAAQPATRKSPRKPPIRVDNMSKEEFEKFKPELDKMLKADKHFFWSGGHLERVPGKKPDKYLGSMEDKATQIAKQHGGNTLEGTLKDNNVKMPGWIKDPKDPRRPLVQEKWDYVSETFAKNSEAGKTHVVFPSHPGKGHDVYPYRRSDNVFDVTEYPRLKQDGKGDITKFHERTDYERPYRAPK</sequence>
<dbReference type="Proteomes" id="UP000215199">
    <property type="component" value="Unassembled WGS sequence"/>
</dbReference>
<evidence type="ECO:0000256" key="2">
    <source>
        <dbReference type="SAM" id="MobiDB-lite"/>
    </source>
</evidence>
<dbReference type="InterPro" id="IPR022385">
    <property type="entry name" value="Rhs_assc_core"/>
</dbReference>
<comment type="caution">
    <text evidence="5">The sequence shown here is derived from an EMBL/GenBank/DDBJ whole genome shotgun (WGS) entry which is preliminary data.</text>
</comment>
<name>A0A229T015_9PSEU</name>
<reference evidence="6" key="1">
    <citation type="submission" date="2017-07" db="EMBL/GenBank/DDBJ databases">
        <title>Comparative genome mining reveals phylogenetic distribution patterns of secondary metabolites in Amycolatopsis.</title>
        <authorList>
            <person name="Adamek M."/>
            <person name="Alanjary M."/>
            <person name="Sales-Ortells H."/>
            <person name="Goodfellow M."/>
            <person name="Bull A.T."/>
            <person name="Kalinowski J."/>
            <person name="Ziemert N."/>
        </authorList>
    </citation>
    <scope>NUCLEOTIDE SEQUENCE [LARGE SCALE GENOMIC DNA]</scope>
    <source>
        <strain evidence="6">H5</strain>
    </source>
</reference>